<feature type="signal peptide" evidence="2">
    <location>
        <begin position="1"/>
        <end position="24"/>
    </location>
</feature>
<dbReference type="EnsemblMetazoa" id="G29802.2">
    <property type="protein sequence ID" value="G29802.2:cds"/>
    <property type="gene ID" value="G29802"/>
</dbReference>
<keyword evidence="4" id="KW-1185">Reference proteome</keyword>
<evidence type="ECO:0000313" key="3">
    <source>
        <dbReference type="EnsemblMetazoa" id="G29802.2:cds"/>
    </source>
</evidence>
<keyword evidence="2" id="KW-0732">Signal</keyword>
<proteinExistence type="predicted"/>
<dbReference type="Proteomes" id="UP000005408">
    <property type="component" value="Unassembled WGS sequence"/>
</dbReference>
<keyword evidence="1" id="KW-1133">Transmembrane helix</keyword>
<name>A0A8W8LSH4_MAGGI</name>
<reference evidence="3" key="1">
    <citation type="submission" date="2022-08" db="UniProtKB">
        <authorList>
            <consortium name="EnsemblMetazoa"/>
        </authorList>
    </citation>
    <scope>IDENTIFICATION</scope>
    <source>
        <strain evidence="3">05x7-T-G4-1.051#20</strain>
    </source>
</reference>
<feature type="chain" id="PRO_5042431667" description="CUB domain-containing protein" evidence="2">
    <location>
        <begin position="25"/>
        <end position="279"/>
    </location>
</feature>
<keyword evidence="1" id="KW-0472">Membrane</keyword>
<feature type="transmembrane region" description="Helical" evidence="1">
    <location>
        <begin position="157"/>
        <end position="177"/>
    </location>
</feature>
<evidence type="ECO:0000256" key="1">
    <source>
        <dbReference type="SAM" id="Phobius"/>
    </source>
</evidence>
<organism evidence="3 4">
    <name type="scientific">Magallana gigas</name>
    <name type="common">Pacific oyster</name>
    <name type="synonym">Crassostrea gigas</name>
    <dbReference type="NCBI Taxonomy" id="29159"/>
    <lineage>
        <taxon>Eukaryota</taxon>
        <taxon>Metazoa</taxon>
        <taxon>Spiralia</taxon>
        <taxon>Lophotrochozoa</taxon>
        <taxon>Mollusca</taxon>
        <taxon>Bivalvia</taxon>
        <taxon>Autobranchia</taxon>
        <taxon>Pteriomorphia</taxon>
        <taxon>Ostreida</taxon>
        <taxon>Ostreoidea</taxon>
        <taxon>Ostreidae</taxon>
        <taxon>Magallana</taxon>
    </lineage>
</organism>
<keyword evidence="1" id="KW-0812">Transmembrane</keyword>
<dbReference type="AlphaFoldDB" id="A0A8W8LSH4"/>
<dbReference type="EnsemblMetazoa" id="G29802.3">
    <property type="protein sequence ID" value="G29802.3:cds"/>
    <property type="gene ID" value="G29802"/>
</dbReference>
<protein>
    <recommendedName>
        <fullName evidence="5">CUB domain-containing protein</fullName>
    </recommendedName>
</protein>
<evidence type="ECO:0000256" key="2">
    <source>
        <dbReference type="SAM" id="SignalP"/>
    </source>
</evidence>
<accession>A0A8W8LSH4</accession>
<sequence length="279" mass="31158">MYFSLRVTLMCLLLIVQHTAIAAAWNDTYEFGNDCPILTKDLTEYDEIYVEYNGKDVSSSCNKFKFRGRGEKSLDEYSICVTPLYFNDRTCAVEVDIMTSFSAEPTEKITCTDIKRYKYCGLPDDTLSIVFKSTHGRSADNASFMLLVTATKGRDEMMSAGFLIVPLMILVVGGLFAMISSTSKLYLCVCRRNQLFGRLVVLEPGNRIPGTGYVLFSGPPDLSKMTTTDLVSPQGVYQVSLNPQPVQYTDTLPAANQWTDAPPKYEELTDVLTHNQQNA</sequence>
<evidence type="ECO:0008006" key="5">
    <source>
        <dbReference type="Google" id="ProtNLM"/>
    </source>
</evidence>
<evidence type="ECO:0000313" key="4">
    <source>
        <dbReference type="Proteomes" id="UP000005408"/>
    </source>
</evidence>